<proteinExistence type="predicted"/>
<dbReference type="Proteomes" id="UP000324575">
    <property type="component" value="Unassembled WGS sequence"/>
</dbReference>
<name>A0A5M8P067_9BACT</name>
<reference evidence="1 2" key="1">
    <citation type="submission" date="2019-03" db="EMBL/GenBank/DDBJ databases">
        <title>Single cell metagenomics reveals metabolic interactions within the superorganism composed of flagellate Streblomastix strix and complex community of Bacteroidetes bacteria on its surface.</title>
        <authorList>
            <person name="Treitli S.C."/>
            <person name="Kolisko M."/>
            <person name="Husnik F."/>
            <person name="Keeling P."/>
            <person name="Hampl V."/>
        </authorList>
    </citation>
    <scope>NUCLEOTIDE SEQUENCE [LARGE SCALE GENOMIC DNA]</scope>
    <source>
        <strain evidence="1">St1</strain>
    </source>
</reference>
<gene>
    <name evidence="1" type="ORF">EZS26_002069</name>
</gene>
<dbReference type="EMBL" id="SNRX01000014">
    <property type="protein sequence ID" value="KAA6301760.1"/>
    <property type="molecule type" value="Genomic_DNA"/>
</dbReference>
<dbReference type="AlphaFoldDB" id="A0A5M8P067"/>
<organism evidence="1 2">
    <name type="scientific">Candidatus Ordinivivax streblomastigis</name>
    <dbReference type="NCBI Taxonomy" id="2540710"/>
    <lineage>
        <taxon>Bacteria</taxon>
        <taxon>Pseudomonadati</taxon>
        <taxon>Bacteroidota</taxon>
        <taxon>Bacteroidia</taxon>
        <taxon>Bacteroidales</taxon>
        <taxon>Candidatus Ordinivivax</taxon>
    </lineage>
</organism>
<protein>
    <submittedName>
        <fullName evidence="1">Uncharacterized protein</fullName>
    </submittedName>
</protein>
<comment type="caution">
    <text evidence="1">The sequence shown here is derived from an EMBL/GenBank/DDBJ whole genome shotgun (WGS) entry which is preliminary data.</text>
</comment>
<evidence type="ECO:0000313" key="1">
    <source>
        <dbReference type="EMBL" id="KAA6301760.1"/>
    </source>
</evidence>
<sequence length="190" mass="21939">MQKWAQLFVANGYGFGKYWTGYVFGKTPKAPHFFYLTENRMAILSAGIDEDGERSIVVASDEFTPAELSVYFRLDYSKTSAIQWFQPINVLLLCQKKESVRESFIYYTWPALKLNFVAELSENTIVVHDRFTDKDTLEGLKKEATSRKIDDKVEFWSMVKLLTMGDRFGELAPKICMESIPELKTVRKTT</sequence>
<evidence type="ECO:0000313" key="2">
    <source>
        <dbReference type="Proteomes" id="UP000324575"/>
    </source>
</evidence>
<accession>A0A5M8P067</accession>